<protein>
    <submittedName>
        <fullName evidence="3">Peptidase S1 domain-containing protein</fullName>
    </submittedName>
</protein>
<dbReference type="PROSITE" id="PS50240">
    <property type="entry name" value="TRYPSIN_DOM"/>
    <property type="match status" value="1"/>
</dbReference>
<dbReference type="GO" id="GO:0006508">
    <property type="term" value="P:proteolysis"/>
    <property type="evidence" value="ECO:0007669"/>
    <property type="project" value="InterPro"/>
</dbReference>
<dbReference type="InterPro" id="IPR043504">
    <property type="entry name" value="Peptidase_S1_PA_chymotrypsin"/>
</dbReference>
<evidence type="ECO:0000313" key="3">
    <source>
        <dbReference type="WBParaSite" id="HPBE_0001500001-mRNA-1"/>
    </source>
</evidence>
<dbReference type="SMART" id="SM00020">
    <property type="entry name" value="Tryp_SPc"/>
    <property type="match status" value="1"/>
</dbReference>
<dbReference type="PRINTS" id="PR00722">
    <property type="entry name" value="CHYMOTRYPSIN"/>
</dbReference>
<organism evidence="2 3">
    <name type="scientific">Heligmosomoides polygyrus</name>
    <name type="common">Parasitic roundworm</name>
    <dbReference type="NCBI Taxonomy" id="6339"/>
    <lineage>
        <taxon>Eukaryota</taxon>
        <taxon>Metazoa</taxon>
        <taxon>Ecdysozoa</taxon>
        <taxon>Nematoda</taxon>
        <taxon>Chromadorea</taxon>
        <taxon>Rhabditida</taxon>
        <taxon>Rhabditina</taxon>
        <taxon>Rhabditomorpha</taxon>
        <taxon>Strongyloidea</taxon>
        <taxon>Heligmosomidae</taxon>
        <taxon>Heligmosomoides</taxon>
    </lineage>
</organism>
<name>A0A8L8KI97_HELPZ</name>
<dbReference type="InterPro" id="IPR009003">
    <property type="entry name" value="Peptidase_S1_PA"/>
</dbReference>
<dbReference type="PANTHER" id="PTHR24260:SF132">
    <property type="entry name" value="PEPTIDASE S1 DOMAIN-CONTAINING PROTEIN"/>
    <property type="match status" value="1"/>
</dbReference>
<accession>A0A8L8KI97</accession>
<dbReference type="InterPro" id="IPR001314">
    <property type="entry name" value="Peptidase_S1A"/>
</dbReference>
<dbReference type="Pfam" id="PF00089">
    <property type="entry name" value="Trypsin"/>
    <property type="match status" value="1"/>
</dbReference>
<dbReference type="AlphaFoldDB" id="A0A8L8KI97"/>
<dbReference type="GO" id="GO:0004252">
    <property type="term" value="F:serine-type endopeptidase activity"/>
    <property type="evidence" value="ECO:0007669"/>
    <property type="project" value="InterPro"/>
</dbReference>
<evidence type="ECO:0000313" key="2">
    <source>
        <dbReference type="Proteomes" id="UP000050761"/>
    </source>
</evidence>
<dbReference type="Gene3D" id="2.40.10.10">
    <property type="entry name" value="Trypsin-like serine proteases"/>
    <property type="match status" value="2"/>
</dbReference>
<dbReference type="InterPro" id="IPR051333">
    <property type="entry name" value="CLIP_Serine_Protease"/>
</dbReference>
<proteinExistence type="predicted"/>
<reference evidence="3" key="1">
    <citation type="submission" date="2019-09" db="UniProtKB">
        <authorList>
            <consortium name="WormBaseParasite"/>
        </authorList>
    </citation>
    <scope>IDENTIFICATION</scope>
</reference>
<keyword evidence="2" id="KW-1185">Reference proteome</keyword>
<dbReference type="WBParaSite" id="HPBE_0001500001-mRNA-1">
    <property type="protein sequence ID" value="HPBE_0001500001-mRNA-1"/>
    <property type="gene ID" value="HPBE_0001500001"/>
</dbReference>
<evidence type="ECO:0000259" key="1">
    <source>
        <dbReference type="PROSITE" id="PS50240"/>
    </source>
</evidence>
<dbReference type="SUPFAM" id="SSF50494">
    <property type="entry name" value="Trypsin-like serine proteases"/>
    <property type="match status" value="1"/>
</dbReference>
<dbReference type="PANTHER" id="PTHR24260">
    <property type="match status" value="1"/>
</dbReference>
<dbReference type="InterPro" id="IPR001254">
    <property type="entry name" value="Trypsin_dom"/>
</dbReference>
<sequence length="342" mass="38128">LANDGEGVHLSKLTKDEDQYTSEHCGYHYAGKKEDDNPDGGAQTKRTKQQLFINQFPWITAIRIRGYTNCSGVLISPRHVLTAARCVLDISHFDIECLKGNERKLKAKPGEFTVQVGSRCTNPNDEFCEHMWTTVEKVTYHENFDECALQDDIAVLELKENVDPNVGSPICMPSSSEAVQKNPSFITSGFGLPRGPKGKAKIPYHKLLNVYMRTKDKLIFTAVPPGEGICETDIGGPLFNEGETNTLLGVESTDSPWDGGHKWINSPWIDGKHWDMCALQHIHTAFTDVRSYKRWICTKTGVCSKDAETSTDTEVNDKDMCNFSSGLLLPLFLHVLVLAATF</sequence>
<dbReference type="Proteomes" id="UP000050761">
    <property type="component" value="Unassembled WGS sequence"/>
</dbReference>
<feature type="domain" description="Peptidase S1" evidence="1">
    <location>
        <begin position="38"/>
        <end position="301"/>
    </location>
</feature>